<dbReference type="PANTHER" id="PTHR37017:SF11">
    <property type="entry name" value="ESTERASE_LIPASE_THIOESTERASE DOMAIN-CONTAINING PROTEIN"/>
    <property type="match status" value="1"/>
</dbReference>
<dbReference type="EMBL" id="BSEN01000003">
    <property type="protein sequence ID" value="GLJ75190.1"/>
    <property type="molecule type" value="Genomic_DNA"/>
</dbReference>
<reference evidence="2" key="2">
    <citation type="submission" date="2023-01" db="EMBL/GenBank/DDBJ databases">
        <authorList>
            <person name="Sun Q."/>
            <person name="Evtushenko L."/>
        </authorList>
    </citation>
    <scope>NUCLEOTIDE SEQUENCE</scope>
    <source>
        <strain evidence="2">VKM Ac-1401</strain>
    </source>
</reference>
<reference evidence="2" key="1">
    <citation type="journal article" date="2014" name="Int. J. Syst. Evol. Microbiol.">
        <title>Complete genome sequence of Corynebacterium casei LMG S-19264T (=DSM 44701T), isolated from a smear-ripened cheese.</title>
        <authorList>
            <consortium name="US DOE Joint Genome Institute (JGI-PGF)"/>
            <person name="Walter F."/>
            <person name="Albersmeier A."/>
            <person name="Kalinowski J."/>
            <person name="Ruckert C."/>
        </authorList>
    </citation>
    <scope>NUCLEOTIDE SEQUENCE</scope>
    <source>
        <strain evidence="2">VKM Ac-1401</strain>
    </source>
</reference>
<sequence>MTDASASSPTVVLVHGAFADAGSWAALSELLLAAGVRVLAPANPLRGIASDAAYTASVFAQIDGPVLAVGHSYGGAVISNAATHASNVVGLVFVAAFAPDENEVLGEVEGTSRDSVLGPALLQRTFPTGSGAETAVELYVNPESFHQVFAGDLPEAQSAVLAASQRPVAASAFDEKSGTPAWKTLPSWAVVATGDTAAGADVILSMAKRANATITELEGSHVIMISQPRAVADVILTALKAVSQ</sequence>
<proteinExistence type="predicted"/>
<dbReference type="InterPro" id="IPR052897">
    <property type="entry name" value="Sec-Metab_Biosynth_Hydrolase"/>
</dbReference>
<dbReference type="InterPro" id="IPR029058">
    <property type="entry name" value="AB_hydrolase_fold"/>
</dbReference>
<evidence type="ECO:0000313" key="3">
    <source>
        <dbReference type="Proteomes" id="UP001142372"/>
    </source>
</evidence>
<dbReference type="Gene3D" id="3.40.50.1820">
    <property type="entry name" value="alpha/beta hydrolase"/>
    <property type="match status" value="1"/>
</dbReference>
<dbReference type="SUPFAM" id="SSF53474">
    <property type="entry name" value="alpha/beta-Hydrolases"/>
    <property type="match status" value="1"/>
</dbReference>
<evidence type="ECO:0000313" key="2">
    <source>
        <dbReference type="EMBL" id="GLJ75190.1"/>
    </source>
</evidence>
<keyword evidence="3" id="KW-1185">Reference proteome</keyword>
<comment type="caution">
    <text evidence="2">The sequence shown here is derived from an EMBL/GenBank/DDBJ whole genome shotgun (WGS) entry which is preliminary data.</text>
</comment>
<name>A0A9W6H7T5_9MICO</name>
<evidence type="ECO:0000259" key="1">
    <source>
        <dbReference type="Pfam" id="PF12697"/>
    </source>
</evidence>
<dbReference type="AlphaFoldDB" id="A0A9W6H7T5"/>
<keyword evidence="2" id="KW-0378">Hydrolase</keyword>
<dbReference type="Proteomes" id="UP001142372">
    <property type="component" value="Unassembled WGS sequence"/>
</dbReference>
<dbReference type="GO" id="GO:0016787">
    <property type="term" value="F:hydrolase activity"/>
    <property type="evidence" value="ECO:0007669"/>
    <property type="project" value="UniProtKB-KW"/>
</dbReference>
<protein>
    <submittedName>
        <fullName evidence="2">Alpha/beta hydrolase</fullName>
    </submittedName>
</protein>
<dbReference type="InterPro" id="IPR000073">
    <property type="entry name" value="AB_hydrolase_1"/>
</dbReference>
<dbReference type="RefSeq" id="WP_271175880.1">
    <property type="nucleotide sequence ID" value="NZ_BAAAJO010000001.1"/>
</dbReference>
<accession>A0A9W6H7T5</accession>
<dbReference type="PANTHER" id="PTHR37017">
    <property type="entry name" value="AB HYDROLASE-1 DOMAIN-CONTAINING PROTEIN-RELATED"/>
    <property type="match status" value="1"/>
</dbReference>
<organism evidence="2 3">
    <name type="scientific">Leifsonia poae</name>
    <dbReference type="NCBI Taxonomy" id="110933"/>
    <lineage>
        <taxon>Bacteria</taxon>
        <taxon>Bacillati</taxon>
        <taxon>Actinomycetota</taxon>
        <taxon>Actinomycetes</taxon>
        <taxon>Micrococcales</taxon>
        <taxon>Microbacteriaceae</taxon>
        <taxon>Leifsonia</taxon>
    </lineage>
</organism>
<dbReference type="Pfam" id="PF12697">
    <property type="entry name" value="Abhydrolase_6"/>
    <property type="match status" value="1"/>
</dbReference>
<feature type="domain" description="AB hydrolase-1" evidence="1">
    <location>
        <begin position="11"/>
        <end position="234"/>
    </location>
</feature>
<gene>
    <name evidence="2" type="ORF">GCM10017584_07640</name>
</gene>